<dbReference type="InterPro" id="IPR000198">
    <property type="entry name" value="RhoGAP_dom"/>
</dbReference>
<dbReference type="SMART" id="SM00324">
    <property type="entry name" value="RhoGAP"/>
    <property type="match status" value="1"/>
</dbReference>
<dbReference type="InterPro" id="IPR008936">
    <property type="entry name" value="Rho_GTPase_activation_prot"/>
</dbReference>
<feature type="domain" description="Rho-GAP" evidence="5">
    <location>
        <begin position="841"/>
        <end position="1035"/>
    </location>
</feature>
<feature type="domain" description="C2" evidence="3">
    <location>
        <begin position="690"/>
        <end position="806"/>
    </location>
</feature>
<protein>
    <submittedName>
        <fullName evidence="7 8">Rho GTPase-activating protein 100F-like</fullName>
    </submittedName>
</protein>
<evidence type="ECO:0000259" key="5">
    <source>
        <dbReference type="PROSITE" id="PS50238"/>
    </source>
</evidence>
<dbReference type="CDD" id="cd06718">
    <property type="entry name" value="PDZ_Par6-like"/>
    <property type="match status" value="1"/>
</dbReference>
<evidence type="ECO:0000313" key="7">
    <source>
        <dbReference type="RefSeq" id="XP_022252184.1"/>
    </source>
</evidence>
<feature type="compositionally biased region" description="Basic residues" evidence="2">
    <location>
        <begin position="363"/>
        <end position="372"/>
    </location>
</feature>
<feature type="region of interest" description="Disordered" evidence="2">
    <location>
        <begin position="1035"/>
        <end position="1074"/>
    </location>
</feature>
<dbReference type="SUPFAM" id="SSF48350">
    <property type="entry name" value="GTPase activation domain, GAP"/>
    <property type="match status" value="1"/>
</dbReference>
<evidence type="ECO:0000259" key="4">
    <source>
        <dbReference type="PROSITE" id="PS50106"/>
    </source>
</evidence>
<feature type="compositionally biased region" description="Basic and acidic residues" evidence="2">
    <location>
        <begin position="306"/>
        <end position="324"/>
    </location>
</feature>
<keyword evidence="6" id="KW-1185">Reference proteome</keyword>
<dbReference type="SMART" id="SM00239">
    <property type="entry name" value="C2"/>
    <property type="match status" value="1"/>
</dbReference>
<dbReference type="SUPFAM" id="SSF50156">
    <property type="entry name" value="PDZ domain-like"/>
    <property type="match status" value="1"/>
</dbReference>
<proteinExistence type="predicted"/>
<dbReference type="InterPro" id="IPR035892">
    <property type="entry name" value="C2_domain_sf"/>
</dbReference>
<dbReference type="InterPro" id="IPR052118">
    <property type="entry name" value="Rho-GAP_regulator"/>
</dbReference>
<dbReference type="GeneID" id="106468175"/>
<dbReference type="Gene3D" id="1.10.555.10">
    <property type="entry name" value="Rho GTPase activation protein"/>
    <property type="match status" value="1"/>
</dbReference>
<dbReference type="PROSITE" id="PS50106">
    <property type="entry name" value="PDZ"/>
    <property type="match status" value="1"/>
</dbReference>
<dbReference type="Pfam" id="PF00620">
    <property type="entry name" value="RhoGAP"/>
    <property type="match status" value="1"/>
</dbReference>
<feature type="region of interest" description="Disordered" evidence="2">
    <location>
        <begin position="306"/>
        <end position="339"/>
    </location>
</feature>
<evidence type="ECO:0000256" key="2">
    <source>
        <dbReference type="SAM" id="MobiDB-lite"/>
    </source>
</evidence>
<dbReference type="PANTHER" id="PTHR46150">
    <property type="entry name" value="RHO GTPASE-ACTIVATING PROTEIN 100F"/>
    <property type="match status" value="1"/>
</dbReference>
<dbReference type="SMART" id="SM00228">
    <property type="entry name" value="PDZ"/>
    <property type="match status" value="1"/>
</dbReference>
<evidence type="ECO:0000313" key="10">
    <source>
        <dbReference type="RefSeq" id="XP_022252187.1"/>
    </source>
</evidence>
<feature type="domain" description="PDZ" evidence="4">
    <location>
        <begin position="133"/>
        <end position="203"/>
    </location>
</feature>
<dbReference type="RefSeq" id="XP_022252184.1">
    <property type="nucleotide sequence ID" value="XM_022396476.1"/>
</dbReference>
<dbReference type="PROSITE" id="PS50238">
    <property type="entry name" value="RHOGAP"/>
    <property type="match status" value="1"/>
</dbReference>
<dbReference type="Gene3D" id="2.30.42.10">
    <property type="match status" value="1"/>
</dbReference>
<keyword evidence="1" id="KW-0343">GTPase activation</keyword>
<dbReference type="PANTHER" id="PTHR46150:SF3">
    <property type="entry name" value="RHO GTPASE-ACTIVATING PROTEIN 100F"/>
    <property type="match status" value="1"/>
</dbReference>
<dbReference type="PROSITE" id="PS50004">
    <property type="entry name" value="C2"/>
    <property type="match status" value="1"/>
</dbReference>
<dbReference type="InterPro" id="IPR000008">
    <property type="entry name" value="C2_dom"/>
</dbReference>
<dbReference type="RefSeq" id="XP_022252187.1">
    <property type="nucleotide sequence ID" value="XM_022396479.1"/>
</dbReference>
<dbReference type="CDD" id="cd00030">
    <property type="entry name" value="C2"/>
    <property type="match status" value="1"/>
</dbReference>
<dbReference type="RefSeq" id="XP_022252185.1">
    <property type="nucleotide sequence ID" value="XM_022396477.1"/>
</dbReference>
<dbReference type="InterPro" id="IPR057459">
    <property type="entry name" value="SYDE1/2_C2"/>
</dbReference>
<accession>A0ABM1T8I0</accession>
<evidence type="ECO:0000259" key="3">
    <source>
        <dbReference type="PROSITE" id="PS50004"/>
    </source>
</evidence>
<dbReference type="Pfam" id="PF00595">
    <property type="entry name" value="PDZ"/>
    <property type="match status" value="1"/>
</dbReference>
<reference evidence="7 8" key="1">
    <citation type="submission" date="2025-05" db="UniProtKB">
        <authorList>
            <consortium name="RefSeq"/>
        </authorList>
    </citation>
    <scope>IDENTIFICATION</scope>
    <source>
        <tissue evidence="7 8">Muscle</tissue>
    </source>
</reference>
<gene>
    <name evidence="7 8 9 10" type="primary">LOC106468175</name>
</gene>
<name>A0ABM1T8I0_LIMPO</name>
<evidence type="ECO:0000313" key="8">
    <source>
        <dbReference type="RefSeq" id="XP_022252185.1"/>
    </source>
</evidence>
<dbReference type="SUPFAM" id="SSF49562">
    <property type="entry name" value="C2 domain (Calcium/lipid-binding domain, CaLB)"/>
    <property type="match status" value="1"/>
</dbReference>
<dbReference type="Pfam" id="PF25336">
    <property type="entry name" value="C2_SYDE"/>
    <property type="match status" value="1"/>
</dbReference>
<dbReference type="InterPro" id="IPR001478">
    <property type="entry name" value="PDZ"/>
</dbReference>
<feature type="region of interest" description="Disordered" evidence="2">
    <location>
        <begin position="429"/>
        <end position="570"/>
    </location>
</feature>
<evidence type="ECO:0000313" key="9">
    <source>
        <dbReference type="RefSeq" id="XP_022252186.1"/>
    </source>
</evidence>
<evidence type="ECO:0000313" key="6">
    <source>
        <dbReference type="Proteomes" id="UP000694941"/>
    </source>
</evidence>
<feature type="compositionally biased region" description="Basic residues" evidence="2">
    <location>
        <begin position="555"/>
        <end position="565"/>
    </location>
</feature>
<dbReference type="Gene3D" id="2.60.40.150">
    <property type="entry name" value="C2 domain"/>
    <property type="match status" value="1"/>
</dbReference>
<dbReference type="Proteomes" id="UP000694941">
    <property type="component" value="Unplaced"/>
</dbReference>
<dbReference type="RefSeq" id="XP_022252186.1">
    <property type="nucleotide sequence ID" value="XM_022396478.1"/>
</dbReference>
<sequence>MKSPVLPRRFKAKLMYLAISRMLCCGRKKETEAGEPSVVEEVISIPGPSRPRIPEMVVQRDFRKVSGISTEVFRQIEQVENDFDAVTAANIEAVERRGEMIIRVLDPRRLGRVGAEASKKYLSAATSSHTVQFIEIIKRPGQTLGLYIREGDGIRRTGGVYISRVALESAVYNSGLLKVGDEILAVNLVDVRHMSLDDVVIIMSIPRRLVLTIRSKIPGRLPCHPSRRLVEEVRPPVVVWKKEMEEEAVEDVNGNSENGQLIHARTKGLPSGVPPVAIVLNDRDRRQYDDHGLYYNSRPRLHRVPRDEVREEEKRWRREPEVSRRPVVTRQPRTHPRYPNMLESLAEQVHPFHRYPPPPAPSKRMHPPRKTLAKSPERSSTSRRKYWEEYEASISGRPTRILRAESEQRIPRDRHHEEEVYDRYAARDQRPSLQTTRTMQPRGRTRRSLREGPPQAGILRRRRRSVTESCSDTEVHHASSREPAVLYRQSSLGRMPPSRGHCQFRSNSLPRARAADLETRRHRQSVRFENEPLPYDSQEDSDGAVSAPELPSSRSGRKGSGRHRPSPNIFTAGEYRDWLSRAPSTSAIYERVRRGRGLRHVQPLPRIAHSVESLLDTLRQKRKRGLYPSETPVSRSLLRPRAEELAHTSHLIYPLPFENHHTVPFPSPTKHSDEKLHLLMLDTKEFYKYRPQKASKTMFHCLDVFSGVLWIHLVTGRGLRPSRQFDHFRDLYCVIECDHMHKARTAVRTGEQSFDWDEIFELDLVENQELTFLIYSWDPEYRHKLCYKGTIQLNLLKDGPVHSLALKLEPCGTLYLKLQFTELRDLLERIPAPTSSGVFGVDLETIVARENSSIGIPLILKLCTDEVESRGLTTPGIYRLCGSAVRKRMLREAFETNPWLVDLTEENIPDISVVASLLKDYLRELPEPVFTKGLFDMLVDGISVCLPDDPEGNSKLMFSILDCLPKVNRCTVLCLMDHLKQVVSHSDQNKMTSQNVAVSFGPIVMCHITPRERSLELRKSIDVFRYLLDMWPTNRGDRSSDSSTSGKNSQTTIDDDDDEGRTMSQKIASWPVGR</sequence>
<feature type="region of interest" description="Disordered" evidence="2">
    <location>
        <begin position="351"/>
        <end position="384"/>
    </location>
</feature>
<evidence type="ECO:0000256" key="1">
    <source>
        <dbReference type="ARBA" id="ARBA00022468"/>
    </source>
</evidence>
<dbReference type="InterPro" id="IPR036034">
    <property type="entry name" value="PDZ_sf"/>
</dbReference>
<organism evidence="6 9">
    <name type="scientific">Limulus polyphemus</name>
    <name type="common">Atlantic horseshoe crab</name>
    <dbReference type="NCBI Taxonomy" id="6850"/>
    <lineage>
        <taxon>Eukaryota</taxon>
        <taxon>Metazoa</taxon>
        <taxon>Ecdysozoa</taxon>
        <taxon>Arthropoda</taxon>
        <taxon>Chelicerata</taxon>
        <taxon>Merostomata</taxon>
        <taxon>Xiphosura</taxon>
        <taxon>Limulidae</taxon>
        <taxon>Limulus</taxon>
    </lineage>
</organism>